<dbReference type="GO" id="GO:0030245">
    <property type="term" value="P:cellulose catabolic process"/>
    <property type="evidence" value="ECO:0007669"/>
    <property type="project" value="UniProtKB-KW"/>
</dbReference>
<dbReference type="PRINTS" id="PR00133">
    <property type="entry name" value="GLHYDRLASE3"/>
</dbReference>
<dbReference type="SMART" id="SM01217">
    <property type="entry name" value="Fn3_like"/>
    <property type="match status" value="1"/>
</dbReference>
<reference evidence="13" key="2">
    <citation type="journal article" date="2016" name="Fungal Biol.">
        <title>Ochratoxin A production by Penicillium thymicola.</title>
        <authorList>
            <person name="Nguyen H.D.T."/>
            <person name="McMullin D.R."/>
            <person name="Ponomareva E."/>
            <person name="Riley R."/>
            <person name="Pomraning K.R."/>
            <person name="Baker S.E."/>
            <person name="Seifert K.A."/>
        </authorList>
    </citation>
    <scope>NUCLEOTIDE SEQUENCE</scope>
    <source>
        <strain evidence="13">DAOM 180753</strain>
    </source>
</reference>
<evidence type="ECO:0000256" key="6">
    <source>
        <dbReference type="ARBA" id="ARBA00023001"/>
    </source>
</evidence>
<gene>
    <name evidence="13" type="ORF">VN97_g20</name>
</gene>
<dbReference type="InterPro" id="IPR026891">
    <property type="entry name" value="Fn3-like"/>
</dbReference>
<dbReference type="AlphaFoldDB" id="A0AAI9XF58"/>
<dbReference type="InterPro" id="IPR001764">
    <property type="entry name" value="Glyco_hydro_3_N"/>
</dbReference>
<keyword evidence="5 11" id="KW-0378">Hydrolase</keyword>
<dbReference type="InterPro" id="IPR036962">
    <property type="entry name" value="Glyco_hydro_3_N_sf"/>
</dbReference>
<dbReference type="Gene3D" id="3.40.50.1700">
    <property type="entry name" value="Glycoside hydrolase family 3 C-terminal domain"/>
    <property type="match status" value="1"/>
</dbReference>
<keyword evidence="8 11" id="KW-0119">Carbohydrate metabolism</keyword>
<comment type="pathway">
    <text evidence="2 11">Glycan metabolism; cellulose degradation.</text>
</comment>
<dbReference type="PANTHER" id="PTHR42715">
    <property type="entry name" value="BETA-GLUCOSIDASE"/>
    <property type="match status" value="1"/>
</dbReference>
<dbReference type="InterPro" id="IPR017853">
    <property type="entry name" value="GH"/>
</dbReference>
<dbReference type="PROSITE" id="PS00775">
    <property type="entry name" value="GLYCOSYL_HYDROL_F3"/>
    <property type="match status" value="1"/>
</dbReference>
<protein>
    <recommendedName>
        <fullName evidence="4 11">beta-glucosidase</fullName>
        <ecNumber evidence="4 11">3.2.1.21</ecNumber>
    </recommendedName>
</protein>
<evidence type="ECO:0000256" key="11">
    <source>
        <dbReference type="RuleBase" id="RU361161"/>
    </source>
</evidence>
<evidence type="ECO:0000256" key="7">
    <source>
        <dbReference type="ARBA" id="ARBA00023180"/>
    </source>
</evidence>
<evidence type="ECO:0000256" key="8">
    <source>
        <dbReference type="ARBA" id="ARBA00023277"/>
    </source>
</evidence>
<keyword evidence="14" id="KW-1185">Reference proteome</keyword>
<evidence type="ECO:0000313" key="13">
    <source>
        <dbReference type="EMBL" id="KAJ9493153.1"/>
    </source>
</evidence>
<dbReference type="Gene3D" id="3.20.20.300">
    <property type="entry name" value="Glycoside hydrolase, family 3, N-terminal domain"/>
    <property type="match status" value="1"/>
</dbReference>
<keyword evidence="7" id="KW-0325">Glycoprotein</keyword>
<dbReference type="SUPFAM" id="SSF52279">
    <property type="entry name" value="Beta-D-glucan exohydrolase, C-terminal domain"/>
    <property type="match status" value="1"/>
</dbReference>
<dbReference type="SMART" id="SM00758">
    <property type="entry name" value="PA14"/>
    <property type="match status" value="1"/>
</dbReference>
<dbReference type="Pfam" id="PF07691">
    <property type="entry name" value="PA14"/>
    <property type="match status" value="1"/>
</dbReference>
<keyword evidence="6" id="KW-0136">Cellulose degradation</keyword>
<accession>A0AAI9XF58</accession>
<evidence type="ECO:0000256" key="5">
    <source>
        <dbReference type="ARBA" id="ARBA00022801"/>
    </source>
</evidence>
<dbReference type="InterPro" id="IPR050288">
    <property type="entry name" value="Cellulose_deg_GH3"/>
</dbReference>
<dbReference type="InterPro" id="IPR037524">
    <property type="entry name" value="PA14/GLEYA"/>
</dbReference>
<dbReference type="InterPro" id="IPR019800">
    <property type="entry name" value="Glyco_hydro_3_AS"/>
</dbReference>
<dbReference type="Gene3D" id="2.60.120.260">
    <property type="entry name" value="Galactose-binding domain-like"/>
    <property type="match status" value="1"/>
</dbReference>
<keyword evidence="9 11" id="KW-0326">Glycosidase</keyword>
<comment type="catalytic activity">
    <reaction evidence="1 11">
        <text>Hydrolysis of terminal, non-reducing beta-D-glucosyl residues with release of beta-D-glucose.</text>
        <dbReference type="EC" id="3.2.1.21"/>
    </reaction>
</comment>
<dbReference type="Proteomes" id="UP001227192">
    <property type="component" value="Unassembled WGS sequence"/>
</dbReference>
<evidence type="ECO:0000256" key="1">
    <source>
        <dbReference type="ARBA" id="ARBA00000448"/>
    </source>
</evidence>
<dbReference type="EC" id="3.2.1.21" evidence="4 11"/>
<evidence type="ECO:0000256" key="2">
    <source>
        <dbReference type="ARBA" id="ARBA00004987"/>
    </source>
</evidence>
<dbReference type="FunFam" id="2.60.40.10:FF:000495">
    <property type="entry name" value="Periplasmic beta-glucosidase"/>
    <property type="match status" value="1"/>
</dbReference>
<dbReference type="Pfam" id="PF14310">
    <property type="entry name" value="Fn3-like"/>
    <property type="match status" value="1"/>
</dbReference>
<organism evidence="13 14">
    <name type="scientific">Penicillium thymicola</name>
    <dbReference type="NCBI Taxonomy" id="293382"/>
    <lineage>
        <taxon>Eukaryota</taxon>
        <taxon>Fungi</taxon>
        <taxon>Dikarya</taxon>
        <taxon>Ascomycota</taxon>
        <taxon>Pezizomycotina</taxon>
        <taxon>Eurotiomycetes</taxon>
        <taxon>Eurotiomycetidae</taxon>
        <taxon>Eurotiales</taxon>
        <taxon>Aspergillaceae</taxon>
        <taxon>Penicillium</taxon>
    </lineage>
</organism>
<reference evidence="13" key="1">
    <citation type="submission" date="2015-06" db="EMBL/GenBank/DDBJ databases">
        <authorList>
            <person name="Nguyen H."/>
        </authorList>
    </citation>
    <scope>NUCLEOTIDE SEQUENCE</scope>
    <source>
        <strain evidence="13">DAOM 180753</strain>
    </source>
</reference>
<evidence type="ECO:0000313" key="14">
    <source>
        <dbReference type="Proteomes" id="UP001227192"/>
    </source>
</evidence>
<dbReference type="PANTHER" id="PTHR42715:SF13">
    <property type="entry name" value="BETA-GLUCOSIDASE K-RELATED"/>
    <property type="match status" value="1"/>
</dbReference>
<dbReference type="InterPro" id="IPR002772">
    <property type="entry name" value="Glyco_hydro_3_C"/>
</dbReference>
<dbReference type="InterPro" id="IPR011658">
    <property type="entry name" value="PA14_dom"/>
</dbReference>
<evidence type="ECO:0000256" key="4">
    <source>
        <dbReference type="ARBA" id="ARBA00012744"/>
    </source>
</evidence>
<evidence type="ECO:0000259" key="12">
    <source>
        <dbReference type="PROSITE" id="PS51820"/>
    </source>
</evidence>
<dbReference type="Pfam" id="PF00933">
    <property type="entry name" value="Glyco_hydro_3"/>
    <property type="match status" value="1"/>
</dbReference>
<feature type="domain" description="PA14" evidence="12">
    <location>
        <begin position="406"/>
        <end position="566"/>
    </location>
</feature>
<dbReference type="EMBL" id="LACB01000001">
    <property type="protein sequence ID" value="KAJ9493153.1"/>
    <property type="molecule type" value="Genomic_DNA"/>
</dbReference>
<comment type="similarity">
    <text evidence="3 11">Belongs to the glycosyl hydrolase 3 family.</text>
</comment>
<dbReference type="Gene3D" id="2.60.40.10">
    <property type="entry name" value="Immunoglobulins"/>
    <property type="match status" value="1"/>
</dbReference>
<proteinExistence type="inferred from homology"/>
<evidence type="ECO:0000256" key="3">
    <source>
        <dbReference type="ARBA" id="ARBA00005336"/>
    </source>
</evidence>
<sequence length="841" mass="91239">MDPPSGPIPSRFDVNTVLSEATVAEKVGLISGKDAWHTYDIPRLGVPSIRFTAGSNGARGTRFDACLPCGTALGATWNQALVRKGGELIGLEVKASGARIWLGPTVNIQRSPLGGRNFESFAEDPFLSGKLAGSYIAGAQSTEIVSTLKHFVANDQEHERMAVDVRITDRALREIYLLPFQIALKEGRPGVIIASCNKVNGLHVSESPALLEDVLRREWGFKGMIMSDWHGTYSTVEAMNAGLDLEMPGPPRLRGMLADLAVSSRKVSHATLDARARNVLNLVQRCGKVEGVSSVKSTWHIPADRSTNRQLAGESIVLLKNDSGILPISSEKVDEIALIGPNLKNGAYCGGSAQFGSSYVVTNYEGIVCRLTHNGQGEDVKVNYDIGVHTFGFLPLLESQITSPDALVKGLRMFFFSEPPSTPNRKIVDIMDITDSTWDLMKYSHPKLGPEFWVDVEGTFCNDETGNYEWGIACCGTASLFIDGTMIIDNTTTQQPGNSFFGRGSTEKKAVMHIEGGQNYKVKVEFGSLPTSKIYKEGAVAYGGAGAGRIGVWPVSDPDRTIPRAAALASRCKYTIVCVGLDEELESEGYDRPTMDLPESTGRLIAAVLDANPDAIIVTQSGAPINMQPWVSRATTMVHMWYGGSDMGTGLADVLFGDVNPSGRLPVTFPNAIEDTPAFLNFESERGRTVYGEGVYIGYRYYEKLKTSVAFPFGHGLSYTQFELSELSVSQNEVSVNVHNSGRFVGATVVQVYISPSPTNTVSRPIKELKGFAKVFLEACECDDIVIKLDRLSTSFWDETLGCWLSEKGTYGVHVGHSSADIVLSGTLEVKETTTWTGLDI</sequence>
<dbReference type="InterPro" id="IPR013783">
    <property type="entry name" value="Ig-like_fold"/>
</dbReference>
<dbReference type="GO" id="GO:0008422">
    <property type="term" value="F:beta-glucosidase activity"/>
    <property type="evidence" value="ECO:0007669"/>
    <property type="project" value="UniProtKB-EC"/>
</dbReference>
<dbReference type="Pfam" id="PF01915">
    <property type="entry name" value="Glyco_hydro_3_C"/>
    <property type="match status" value="1"/>
</dbReference>
<dbReference type="SUPFAM" id="SSF51445">
    <property type="entry name" value="(Trans)glycosidases"/>
    <property type="match status" value="1"/>
</dbReference>
<dbReference type="PROSITE" id="PS51820">
    <property type="entry name" value="PA14"/>
    <property type="match status" value="1"/>
</dbReference>
<evidence type="ECO:0000256" key="9">
    <source>
        <dbReference type="ARBA" id="ARBA00023295"/>
    </source>
</evidence>
<name>A0AAI9XF58_PENTH</name>
<evidence type="ECO:0000256" key="10">
    <source>
        <dbReference type="ARBA" id="ARBA00023326"/>
    </source>
</evidence>
<comment type="caution">
    <text evidence="13">The sequence shown here is derived from an EMBL/GenBank/DDBJ whole genome shotgun (WGS) entry which is preliminary data.</text>
</comment>
<dbReference type="InterPro" id="IPR036881">
    <property type="entry name" value="Glyco_hydro_3_C_sf"/>
</dbReference>
<keyword evidence="10 11" id="KW-0624">Polysaccharide degradation</keyword>